<protein>
    <recommendedName>
        <fullName evidence="3">Transposase</fullName>
    </recommendedName>
</protein>
<dbReference type="Gene3D" id="3.30.420.10">
    <property type="entry name" value="Ribonuclease H-like superfamily/Ribonuclease H"/>
    <property type="match status" value="1"/>
</dbReference>
<accession>A0A820F0W0</accession>
<comment type="caution">
    <text evidence="1">The sequence shown here is derived from an EMBL/GenBank/DDBJ whole genome shotgun (WGS) entry which is preliminary data.</text>
</comment>
<dbReference type="AlphaFoldDB" id="A0A820F0W0"/>
<feature type="non-terminal residue" evidence="1">
    <location>
        <position position="1"/>
    </location>
</feature>
<dbReference type="Proteomes" id="UP000663868">
    <property type="component" value="Unassembled WGS sequence"/>
</dbReference>
<dbReference type="InterPro" id="IPR036397">
    <property type="entry name" value="RNaseH_sf"/>
</dbReference>
<dbReference type="EMBL" id="CAJOBB010011149">
    <property type="protein sequence ID" value="CAF4256631.1"/>
    <property type="molecule type" value="Genomic_DNA"/>
</dbReference>
<dbReference type="GO" id="GO:0003676">
    <property type="term" value="F:nucleic acid binding"/>
    <property type="evidence" value="ECO:0007669"/>
    <property type="project" value="InterPro"/>
</dbReference>
<gene>
    <name evidence="1" type="ORF">KXQ929_LOCUS43109</name>
</gene>
<evidence type="ECO:0000313" key="2">
    <source>
        <dbReference type="Proteomes" id="UP000663868"/>
    </source>
</evidence>
<evidence type="ECO:0008006" key="3">
    <source>
        <dbReference type="Google" id="ProtNLM"/>
    </source>
</evidence>
<name>A0A820F0W0_9BILA</name>
<sequence>NPRSGRLLSVITHQNIDGAKDLVNDDPHIIIDYVAAILEEKIKVMAHPPYSPDLVPSDFWLFNYLKRDVDTCPDATSLAKMLSMELHSIPIHEYQKTFEK</sequence>
<reference evidence="1" key="1">
    <citation type="submission" date="2021-02" db="EMBL/GenBank/DDBJ databases">
        <authorList>
            <person name="Nowell W R."/>
        </authorList>
    </citation>
    <scope>NUCLEOTIDE SEQUENCE</scope>
</reference>
<evidence type="ECO:0000313" key="1">
    <source>
        <dbReference type="EMBL" id="CAF4256631.1"/>
    </source>
</evidence>
<proteinExistence type="predicted"/>
<organism evidence="1 2">
    <name type="scientific">Adineta steineri</name>
    <dbReference type="NCBI Taxonomy" id="433720"/>
    <lineage>
        <taxon>Eukaryota</taxon>
        <taxon>Metazoa</taxon>
        <taxon>Spiralia</taxon>
        <taxon>Gnathifera</taxon>
        <taxon>Rotifera</taxon>
        <taxon>Eurotatoria</taxon>
        <taxon>Bdelloidea</taxon>
        <taxon>Adinetida</taxon>
        <taxon>Adinetidae</taxon>
        <taxon>Adineta</taxon>
    </lineage>
</organism>